<evidence type="ECO:0000256" key="1">
    <source>
        <dbReference type="SAM" id="MobiDB-lite"/>
    </source>
</evidence>
<name>A0AAD9UT95_ACRCE</name>
<comment type="caution">
    <text evidence="2">The sequence shown here is derived from an EMBL/GenBank/DDBJ whole genome shotgun (WGS) entry which is preliminary data.</text>
</comment>
<reference evidence="2" key="1">
    <citation type="journal article" date="2023" name="G3 (Bethesda)">
        <title>Whole genome assembly and annotation of the endangered Caribbean coral Acropora cervicornis.</title>
        <authorList>
            <person name="Selwyn J.D."/>
            <person name="Vollmer S.V."/>
        </authorList>
    </citation>
    <scope>NUCLEOTIDE SEQUENCE</scope>
    <source>
        <strain evidence="2">K2</strain>
    </source>
</reference>
<dbReference type="EMBL" id="JARQWQ010000131">
    <property type="protein sequence ID" value="KAK2549136.1"/>
    <property type="molecule type" value="Genomic_DNA"/>
</dbReference>
<proteinExistence type="predicted"/>
<dbReference type="AlphaFoldDB" id="A0AAD9UT95"/>
<organism evidence="2 3">
    <name type="scientific">Acropora cervicornis</name>
    <name type="common">Staghorn coral</name>
    <dbReference type="NCBI Taxonomy" id="6130"/>
    <lineage>
        <taxon>Eukaryota</taxon>
        <taxon>Metazoa</taxon>
        <taxon>Cnidaria</taxon>
        <taxon>Anthozoa</taxon>
        <taxon>Hexacorallia</taxon>
        <taxon>Scleractinia</taxon>
        <taxon>Astrocoeniina</taxon>
        <taxon>Acroporidae</taxon>
        <taxon>Acropora</taxon>
    </lineage>
</organism>
<feature type="region of interest" description="Disordered" evidence="1">
    <location>
        <begin position="34"/>
        <end position="59"/>
    </location>
</feature>
<sequence>MLWNSDACVAASSADAISRCENQEEKVVSLADQLTIPEPPQGKPPGQLSEAKDRQKRVF</sequence>
<dbReference type="Proteomes" id="UP001249851">
    <property type="component" value="Unassembled WGS sequence"/>
</dbReference>
<evidence type="ECO:0000313" key="3">
    <source>
        <dbReference type="Proteomes" id="UP001249851"/>
    </source>
</evidence>
<reference evidence="2" key="2">
    <citation type="journal article" date="2023" name="Science">
        <title>Genomic signatures of disease resistance in endangered staghorn corals.</title>
        <authorList>
            <person name="Vollmer S.V."/>
            <person name="Selwyn J.D."/>
            <person name="Despard B.A."/>
            <person name="Roesel C.L."/>
        </authorList>
    </citation>
    <scope>NUCLEOTIDE SEQUENCE</scope>
    <source>
        <strain evidence="2">K2</strain>
    </source>
</reference>
<accession>A0AAD9UT95</accession>
<gene>
    <name evidence="2" type="ORF">P5673_030511</name>
</gene>
<protein>
    <submittedName>
        <fullName evidence="2">Uncharacterized protein</fullName>
    </submittedName>
</protein>
<keyword evidence="3" id="KW-1185">Reference proteome</keyword>
<evidence type="ECO:0000313" key="2">
    <source>
        <dbReference type="EMBL" id="KAK2549136.1"/>
    </source>
</evidence>